<dbReference type="InterPro" id="IPR018062">
    <property type="entry name" value="HTH_AraC-typ_CS"/>
</dbReference>
<dbReference type="PANTHER" id="PTHR46796:SF7">
    <property type="entry name" value="ARAC FAMILY TRANSCRIPTIONAL REGULATOR"/>
    <property type="match status" value="1"/>
</dbReference>
<dbReference type="GO" id="GO:0043565">
    <property type="term" value="F:sequence-specific DNA binding"/>
    <property type="evidence" value="ECO:0007669"/>
    <property type="project" value="InterPro"/>
</dbReference>
<evidence type="ECO:0000259" key="6">
    <source>
        <dbReference type="PROSITE" id="PS01124"/>
    </source>
</evidence>
<evidence type="ECO:0000256" key="3">
    <source>
        <dbReference type="ARBA" id="ARBA00023125"/>
    </source>
</evidence>
<dbReference type="EMBL" id="CABVGX010000005">
    <property type="protein sequence ID" value="VVM55947.1"/>
    <property type="molecule type" value="Genomic_DNA"/>
</dbReference>
<evidence type="ECO:0000256" key="2">
    <source>
        <dbReference type="ARBA" id="ARBA00023015"/>
    </source>
</evidence>
<dbReference type="OrthoDB" id="9783876at2"/>
<dbReference type="AlphaFoldDB" id="A0A5E6QKJ9"/>
<dbReference type="GO" id="GO:0005737">
    <property type="term" value="C:cytoplasm"/>
    <property type="evidence" value="ECO:0007669"/>
    <property type="project" value="UniProtKB-SubCell"/>
</dbReference>
<name>A0A5E6QKJ9_PSEFL</name>
<dbReference type="GO" id="GO:0003700">
    <property type="term" value="F:DNA-binding transcription factor activity"/>
    <property type="evidence" value="ECO:0007669"/>
    <property type="project" value="InterPro"/>
</dbReference>
<proteinExistence type="predicted"/>
<dbReference type="PROSITE" id="PS00041">
    <property type="entry name" value="HTH_ARAC_FAMILY_1"/>
    <property type="match status" value="1"/>
</dbReference>
<evidence type="ECO:0000313" key="7">
    <source>
        <dbReference type="EMBL" id="VVM55947.1"/>
    </source>
</evidence>
<sequence>MDRLSHLLSRFGVRANLFYNGDLCGLSSYDDAERRGYVHLLQAGSVTLLRPDSKDLQITRPTLIFMPRPTKHQLLAAESDGARLLCASMEFGGGIDNPLSTSLPDCLVLALDDLPMLEDTLRWMFAEAANVHCGREAALDRLFELLIILLLRHLLDHHQLRAGMMAGLADTRLVRSLLQMHDSPERAWSIAELASESNMSRAAYALHFKNVIGQTPADYLLSWRISLAQKLMREGRSITLIAAQVGYESPTALSRAFRRKTGLSPRDWMKDLAGANEGRLTQGISALGH</sequence>
<evidence type="ECO:0000313" key="8">
    <source>
        <dbReference type="Proteomes" id="UP000325607"/>
    </source>
</evidence>
<dbReference type="InterPro" id="IPR032783">
    <property type="entry name" value="AraC_lig"/>
</dbReference>
<dbReference type="Gene3D" id="1.10.10.60">
    <property type="entry name" value="Homeodomain-like"/>
    <property type="match status" value="2"/>
</dbReference>
<gene>
    <name evidence="7" type="primary">rclR_2</name>
    <name evidence="7" type="ORF">PS645_01002</name>
</gene>
<organism evidence="7 8">
    <name type="scientific">Pseudomonas fluorescens</name>
    <dbReference type="NCBI Taxonomy" id="294"/>
    <lineage>
        <taxon>Bacteria</taxon>
        <taxon>Pseudomonadati</taxon>
        <taxon>Pseudomonadota</taxon>
        <taxon>Gammaproteobacteria</taxon>
        <taxon>Pseudomonadales</taxon>
        <taxon>Pseudomonadaceae</taxon>
        <taxon>Pseudomonas</taxon>
    </lineage>
</organism>
<accession>A0A5E6QKJ9</accession>
<keyword evidence="3" id="KW-0238">DNA-binding</keyword>
<dbReference type="SMART" id="SM00342">
    <property type="entry name" value="HTH_ARAC"/>
    <property type="match status" value="1"/>
</dbReference>
<dbReference type="PROSITE" id="PS01124">
    <property type="entry name" value="HTH_ARAC_FAMILY_2"/>
    <property type="match status" value="1"/>
</dbReference>
<reference evidence="7 8" key="1">
    <citation type="submission" date="2019-09" db="EMBL/GenBank/DDBJ databases">
        <authorList>
            <person name="Chandra G."/>
            <person name="Truman W A."/>
        </authorList>
    </citation>
    <scope>NUCLEOTIDE SEQUENCE [LARGE SCALE GENOMIC DNA]</scope>
    <source>
        <strain evidence="7">PS645</strain>
    </source>
</reference>
<dbReference type="RefSeq" id="WP_150579453.1">
    <property type="nucleotide sequence ID" value="NZ_CABVGX010000005.1"/>
</dbReference>
<dbReference type="GO" id="GO:0009893">
    <property type="term" value="P:positive regulation of metabolic process"/>
    <property type="evidence" value="ECO:0007669"/>
    <property type="project" value="UniProtKB-ARBA"/>
</dbReference>
<dbReference type="InterPro" id="IPR009057">
    <property type="entry name" value="Homeodomain-like_sf"/>
</dbReference>
<dbReference type="Proteomes" id="UP000325607">
    <property type="component" value="Unassembled WGS sequence"/>
</dbReference>
<evidence type="ECO:0000256" key="4">
    <source>
        <dbReference type="ARBA" id="ARBA00023163"/>
    </source>
</evidence>
<comment type="subcellular location">
    <subcellularLocation>
        <location evidence="1">Cytoplasm</location>
    </subcellularLocation>
</comment>
<protein>
    <submittedName>
        <fullName evidence="7">RCS-specific HTH-type transcriptional activator RclR</fullName>
    </submittedName>
</protein>
<evidence type="ECO:0000256" key="1">
    <source>
        <dbReference type="ARBA" id="ARBA00004496"/>
    </source>
</evidence>
<dbReference type="InterPro" id="IPR050204">
    <property type="entry name" value="AraC_XylS_family_regulators"/>
</dbReference>
<keyword evidence="4" id="KW-0804">Transcription</keyword>
<dbReference type="SUPFAM" id="SSF46689">
    <property type="entry name" value="Homeodomain-like"/>
    <property type="match status" value="2"/>
</dbReference>
<keyword evidence="2" id="KW-0805">Transcription regulation</keyword>
<feature type="domain" description="HTH araC/xylS-type" evidence="6">
    <location>
        <begin position="172"/>
        <end position="271"/>
    </location>
</feature>
<dbReference type="InterPro" id="IPR018060">
    <property type="entry name" value="HTH_AraC"/>
</dbReference>
<evidence type="ECO:0000256" key="5">
    <source>
        <dbReference type="ARBA" id="ARBA00037345"/>
    </source>
</evidence>
<comment type="function">
    <text evidence="5">Regulatory protein of the TOL plasmid xyl operons. XylS activates the xylXYZLTEGFJQKIH operon required for the degradation of toluene, m-xylene and p-xylene.</text>
</comment>
<dbReference type="Pfam" id="PF12852">
    <property type="entry name" value="Cupin_6"/>
    <property type="match status" value="1"/>
</dbReference>
<dbReference type="Pfam" id="PF12833">
    <property type="entry name" value="HTH_18"/>
    <property type="match status" value="1"/>
</dbReference>
<dbReference type="PANTHER" id="PTHR46796">
    <property type="entry name" value="HTH-TYPE TRANSCRIPTIONAL ACTIVATOR RHAS-RELATED"/>
    <property type="match status" value="1"/>
</dbReference>